<gene>
    <name evidence="1" type="ORF">CEUTPL_LOCUS2784</name>
</gene>
<accession>A0A9N9MH93</accession>
<proteinExistence type="predicted"/>
<evidence type="ECO:0000313" key="1">
    <source>
        <dbReference type="EMBL" id="CAG9762099.1"/>
    </source>
</evidence>
<name>A0A9N9MH93_9CUCU</name>
<sequence>MLLLHYDRTYGAKMNYSTHHRYIFDKFLSLYWPLRRYRYPYLPYDLLDLWPTEHHLRKVRVRNNLYDLQVTRG</sequence>
<evidence type="ECO:0000313" key="2">
    <source>
        <dbReference type="Proteomes" id="UP001152799"/>
    </source>
</evidence>
<organism evidence="1 2">
    <name type="scientific">Ceutorhynchus assimilis</name>
    <name type="common">cabbage seed weevil</name>
    <dbReference type="NCBI Taxonomy" id="467358"/>
    <lineage>
        <taxon>Eukaryota</taxon>
        <taxon>Metazoa</taxon>
        <taxon>Ecdysozoa</taxon>
        <taxon>Arthropoda</taxon>
        <taxon>Hexapoda</taxon>
        <taxon>Insecta</taxon>
        <taxon>Pterygota</taxon>
        <taxon>Neoptera</taxon>
        <taxon>Endopterygota</taxon>
        <taxon>Coleoptera</taxon>
        <taxon>Polyphaga</taxon>
        <taxon>Cucujiformia</taxon>
        <taxon>Curculionidae</taxon>
        <taxon>Ceutorhynchinae</taxon>
        <taxon>Ceutorhynchus</taxon>
    </lineage>
</organism>
<protein>
    <submittedName>
        <fullName evidence="1">Uncharacterized protein</fullName>
    </submittedName>
</protein>
<dbReference type="Proteomes" id="UP001152799">
    <property type="component" value="Chromosome 11"/>
</dbReference>
<reference evidence="1" key="1">
    <citation type="submission" date="2022-01" db="EMBL/GenBank/DDBJ databases">
        <authorList>
            <person name="King R."/>
        </authorList>
    </citation>
    <scope>NUCLEOTIDE SEQUENCE</scope>
</reference>
<keyword evidence="2" id="KW-1185">Reference proteome</keyword>
<dbReference type="AlphaFoldDB" id="A0A9N9MH93"/>
<dbReference type="EMBL" id="OU892287">
    <property type="protein sequence ID" value="CAG9762099.1"/>
    <property type="molecule type" value="Genomic_DNA"/>
</dbReference>